<dbReference type="AlphaFoldDB" id="A0A7J7KXD5"/>
<dbReference type="Proteomes" id="UP000541444">
    <property type="component" value="Unassembled WGS sequence"/>
</dbReference>
<dbReference type="EMBL" id="JACGCM010002815">
    <property type="protein sequence ID" value="KAF6135030.1"/>
    <property type="molecule type" value="Genomic_DNA"/>
</dbReference>
<comment type="caution">
    <text evidence="2">The sequence shown here is derived from an EMBL/GenBank/DDBJ whole genome shotgun (WGS) entry which is preliminary data.</text>
</comment>
<feature type="non-terminal residue" evidence="2">
    <location>
        <position position="71"/>
    </location>
</feature>
<gene>
    <name evidence="2" type="ORF">GIB67_014079</name>
</gene>
<feature type="region of interest" description="Disordered" evidence="1">
    <location>
        <begin position="1"/>
        <end position="71"/>
    </location>
</feature>
<feature type="compositionally biased region" description="Polar residues" evidence="1">
    <location>
        <begin position="48"/>
        <end position="60"/>
    </location>
</feature>
<sequence length="71" mass="8388">MNSNKIKMYMPEEDSHPSTMPGFRGPRDPEFFVTRSRSKRKKNEWNLKKSNPNQYQTQPKKTFRGGELPNS</sequence>
<evidence type="ECO:0000313" key="2">
    <source>
        <dbReference type="EMBL" id="KAF6135030.1"/>
    </source>
</evidence>
<reference evidence="2 3" key="1">
    <citation type="journal article" date="2020" name="IScience">
        <title>Genome Sequencing of the Endangered Kingdonia uniflora (Circaeasteraceae, Ranunculales) Reveals Potential Mechanisms of Evolutionary Specialization.</title>
        <authorList>
            <person name="Sun Y."/>
            <person name="Deng T."/>
            <person name="Zhang A."/>
            <person name="Moore M.J."/>
            <person name="Landis J.B."/>
            <person name="Lin N."/>
            <person name="Zhang H."/>
            <person name="Zhang X."/>
            <person name="Huang J."/>
            <person name="Zhang X."/>
            <person name="Sun H."/>
            <person name="Wang H."/>
        </authorList>
    </citation>
    <scope>NUCLEOTIDE SEQUENCE [LARGE SCALE GENOMIC DNA]</scope>
    <source>
        <strain evidence="2">TB1705</strain>
        <tissue evidence="2">Leaf</tissue>
    </source>
</reference>
<protein>
    <submittedName>
        <fullName evidence="2">Uncharacterized protein</fullName>
    </submittedName>
</protein>
<keyword evidence="3" id="KW-1185">Reference proteome</keyword>
<organism evidence="2 3">
    <name type="scientific">Kingdonia uniflora</name>
    <dbReference type="NCBI Taxonomy" id="39325"/>
    <lineage>
        <taxon>Eukaryota</taxon>
        <taxon>Viridiplantae</taxon>
        <taxon>Streptophyta</taxon>
        <taxon>Embryophyta</taxon>
        <taxon>Tracheophyta</taxon>
        <taxon>Spermatophyta</taxon>
        <taxon>Magnoliopsida</taxon>
        <taxon>Ranunculales</taxon>
        <taxon>Circaeasteraceae</taxon>
        <taxon>Kingdonia</taxon>
    </lineage>
</organism>
<name>A0A7J7KXD5_9MAGN</name>
<accession>A0A7J7KXD5</accession>
<proteinExistence type="predicted"/>
<evidence type="ECO:0000256" key="1">
    <source>
        <dbReference type="SAM" id="MobiDB-lite"/>
    </source>
</evidence>
<evidence type="ECO:0000313" key="3">
    <source>
        <dbReference type="Proteomes" id="UP000541444"/>
    </source>
</evidence>